<comment type="similarity">
    <text evidence="8">Belongs to the peptidase M28 family.</text>
</comment>
<dbReference type="PANTHER" id="PTHR12147:SF22">
    <property type="entry name" value="ENDOPLASMIC RETICULUM METALLOPEPTIDASE 1"/>
    <property type="match status" value="1"/>
</dbReference>
<evidence type="ECO:0000256" key="5">
    <source>
        <dbReference type="ARBA" id="ARBA00022801"/>
    </source>
</evidence>
<evidence type="ECO:0000313" key="10">
    <source>
        <dbReference type="EMBL" id="ELU36920.1"/>
    </source>
</evidence>
<dbReference type="AlphaFoldDB" id="L8WG31"/>
<feature type="chain" id="PRO_5005139317" description="Peptide hydrolase" evidence="8">
    <location>
        <begin position="27"/>
        <end position="257"/>
    </location>
</feature>
<organism evidence="10 11">
    <name type="scientific">Thanatephorus cucumeris (strain AG1-IA)</name>
    <name type="common">Rice sheath blight fungus</name>
    <name type="synonym">Rhizoctonia solani</name>
    <dbReference type="NCBI Taxonomy" id="983506"/>
    <lineage>
        <taxon>Eukaryota</taxon>
        <taxon>Fungi</taxon>
        <taxon>Dikarya</taxon>
        <taxon>Basidiomycota</taxon>
        <taxon>Agaricomycotina</taxon>
        <taxon>Agaricomycetes</taxon>
        <taxon>Cantharellales</taxon>
        <taxon>Ceratobasidiaceae</taxon>
        <taxon>Rhizoctonia</taxon>
        <taxon>Rhizoctonia solani AG-1</taxon>
    </lineage>
</organism>
<reference evidence="10 11" key="1">
    <citation type="journal article" date="2013" name="Nat. Commun.">
        <title>The evolution and pathogenic mechanisms of the rice sheath blight pathogen.</title>
        <authorList>
            <person name="Zheng A."/>
            <person name="Lin R."/>
            <person name="Xu L."/>
            <person name="Qin P."/>
            <person name="Tang C."/>
            <person name="Ai P."/>
            <person name="Zhang D."/>
            <person name="Liu Y."/>
            <person name="Sun Z."/>
            <person name="Feng H."/>
            <person name="Wang Y."/>
            <person name="Chen Y."/>
            <person name="Liang X."/>
            <person name="Fu R."/>
            <person name="Li Q."/>
            <person name="Zhang J."/>
            <person name="Yu X."/>
            <person name="Xie Z."/>
            <person name="Ding L."/>
            <person name="Guan P."/>
            <person name="Tang J."/>
            <person name="Liang Y."/>
            <person name="Wang S."/>
            <person name="Deng Q."/>
            <person name="Li S."/>
            <person name="Zhu J."/>
            <person name="Wang L."/>
            <person name="Liu H."/>
            <person name="Li P."/>
        </authorList>
    </citation>
    <scope>NUCLEOTIDE SEQUENCE [LARGE SCALE GENOMIC DNA]</scope>
    <source>
        <strain evidence="11">AG-1 IA</strain>
    </source>
</reference>
<dbReference type="HOGENOM" id="CLU_1082510_0_0_1"/>
<keyword evidence="11" id="KW-1185">Reference proteome</keyword>
<dbReference type="GO" id="GO:0006508">
    <property type="term" value="P:proteolysis"/>
    <property type="evidence" value="ECO:0007669"/>
    <property type="project" value="UniProtKB-KW"/>
</dbReference>
<keyword evidence="4 8" id="KW-0479">Metal-binding</keyword>
<keyword evidence="7 8" id="KW-0862">Zinc</keyword>
<evidence type="ECO:0000256" key="4">
    <source>
        <dbReference type="ARBA" id="ARBA00022723"/>
    </source>
</evidence>
<comment type="subcellular location">
    <subcellularLocation>
        <location evidence="2">Endoplasmic reticulum</location>
    </subcellularLocation>
</comment>
<evidence type="ECO:0000256" key="1">
    <source>
        <dbReference type="ARBA" id="ARBA00001947"/>
    </source>
</evidence>
<feature type="domain" description="Peptidase M28" evidence="9">
    <location>
        <begin position="131"/>
        <end position="255"/>
    </location>
</feature>
<evidence type="ECO:0000256" key="3">
    <source>
        <dbReference type="ARBA" id="ARBA00022670"/>
    </source>
</evidence>
<gene>
    <name evidence="10" type="ORF">AG1IA_09049</name>
</gene>
<dbReference type="EMBL" id="AFRT01002954">
    <property type="protein sequence ID" value="ELU36920.1"/>
    <property type="molecule type" value="Genomic_DNA"/>
</dbReference>
<dbReference type="STRING" id="983506.L8WG31"/>
<dbReference type="Gene3D" id="3.40.630.10">
    <property type="entry name" value="Zn peptidases"/>
    <property type="match status" value="1"/>
</dbReference>
<dbReference type="GO" id="GO:0008235">
    <property type="term" value="F:metalloexopeptidase activity"/>
    <property type="evidence" value="ECO:0007669"/>
    <property type="project" value="InterPro"/>
</dbReference>
<evidence type="ECO:0000259" key="9">
    <source>
        <dbReference type="Pfam" id="PF04389"/>
    </source>
</evidence>
<keyword evidence="8" id="KW-0732">Signal</keyword>
<dbReference type="Pfam" id="PF04389">
    <property type="entry name" value="Peptidase_M28"/>
    <property type="match status" value="1"/>
</dbReference>
<dbReference type="OrthoDB" id="76293at2759"/>
<keyword evidence="5 8" id="KW-0378">Hydrolase</keyword>
<evidence type="ECO:0000256" key="6">
    <source>
        <dbReference type="ARBA" id="ARBA00022824"/>
    </source>
</evidence>
<dbReference type="InterPro" id="IPR007484">
    <property type="entry name" value="Peptidase_M28"/>
</dbReference>
<dbReference type="SUPFAM" id="SSF53187">
    <property type="entry name" value="Zn-dependent exopeptidases"/>
    <property type="match status" value="1"/>
</dbReference>
<dbReference type="PANTHER" id="PTHR12147">
    <property type="entry name" value="METALLOPEPTIDASE M28 FAMILY MEMBER"/>
    <property type="match status" value="1"/>
</dbReference>
<accession>L8WG31</accession>
<evidence type="ECO:0000313" key="11">
    <source>
        <dbReference type="Proteomes" id="UP000011668"/>
    </source>
</evidence>
<evidence type="ECO:0000256" key="2">
    <source>
        <dbReference type="ARBA" id="ARBA00004240"/>
    </source>
</evidence>
<dbReference type="InterPro" id="IPR045175">
    <property type="entry name" value="M28_fam"/>
</dbReference>
<sequence length="257" mass="28430">MTKSTSVWHTFASLLPLLVITPWITKLPTPVVDLINPRTGLPQLSEFQILSHVRALSEDIGFRTVGTREHALGDAWLLDQVEKLRDQCKELLSLTPGRRLECEVWRQQGSGTHRFDMMNKRVYKNYVDLTNIIVRVSDGTPEGKRNAVLVNSHLDSTLPSPGAADDAISVGVMLECIRVLTETPESLQDGSHLYATQHFTAHTVRAIINLEAAGSTGPELLFQATSEEMIEAYSHVPRPFGTVLANDVFSSGVIMSE</sequence>
<dbReference type="GO" id="GO:0046872">
    <property type="term" value="F:metal ion binding"/>
    <property type="evidence" value="ECO:0007669"/>
    <property type="project" value="UniProtKB-KW"/>
</dbReference>
<name>L8WG31_THACA</name>
<keyword evidence="6" id="KW-0256">Endoplasmic reticulum</keyword>
<comment type="caution">
    <text evidence="10">The sequence shown here is derived from an EMBL/GenBank/DDBJ whole genome shotgun (WGS) entry which is preliminary data.</text>
</comment>
<keyword evidence="3 8" id="KW-0645">Protease</keyword>
<proteinExistence type="inferred from homology"/>
<protein>
    <recommendedName>
        <fullName evidence="8">Peptide hydrolase</fullName>
        <ecNumber evidence="8">3.4.-.-</ecNumber>
    </recommendedName>
</protein>
<evidence type="ECO:0000256" key="8">
    <source>
        <dbReference type="RuleBase" id="RU361240"/>
    </source>
</evidence>
<evidence type="ECO:0000256" key="7">
    <source>
        <dbReference type="ARBA" id="ARBA00022833"/>
    </source>
</evidence>
<feature type="signal peptide" evidence="8">
    <location>
        <begin position="1"/>
        <end position="26"/>
    </location>
</feature>
<dbReference type="Proteomes" id="UP000011668">
    <property type="component" value="Unassembled WGS sequence"/>
</dbReference>
<dbReference type="EC" id="3.4.-.-" evidence="8"/>
<comment type="cofactor">
    <cofactor evidence="1">
        <name>Zn(2+)</name>
        <dbReference type="ChEBI" id="CHEBI:29105"/>
    </cofactor>
</comment>
<dbReference type="GO" id="GO:0005783">
    <property type="term" value="C:endoplasmic reticulum"/>
    <property type="evidence" value="ECO:0007669"/>
    <property type="project" value="UniProtKB-SubCell"/>
</dbReference>